<evidence type="ECO:0000256" key="5">
    <source>
        <dbReference type="PIRSR" id="PIRSR604574-1"/>
    </source>
</evidence>
<evidence type="ECO:0000259" key="7">
    <source>
        <dbReference type="PROSITE" id="PS51471"/>
    </source>
</evidence>
<feature type="binding site" evidence="5">
    <location>
        <position position="141"/>
    </location>
    <ligand>
        <name>substrate</name>
    </ligand>
</feature>
<feature type="binding site" evidence="6">
    <location>
        <position position="167"/>
    </location>
    <ligand>
        <name>Fe cation</name>
        <dbReference type="ChEBI" id="CHEBI:24875"/>
        <note>catalytic</note>
    </ligand>
</feature>
<organism evidence="8 9">
    <name type="scientific">Cohaesibacter gelatinilyticus</name>
    <dbReference type="NCBI Taxonomy" id="372072"/>
    <lineage>
        <taxon>Bacteria</taxon>
        <taxon>Pseudomonadati</taxon>
        <taxon>Pseudomonadota</taxon>
        <taxon>Alphaproteobacteria</taxon>
        <taxon>Hyphomicrobiales</taxon>
        <taxon>Cohaesibacteraceae</taxon>
    </lineage>
</organism>
<dbReference type="OrthoDB" id="9796932at2"/>
<evidence type="ECO:0000256" key="4">
    <source>
        <dbReference type="ARBA" id="ARBA00023004"/>
    </source>
</evidence>
<dbReference type="GO" id="GO:0035513">
    <property type="term" value="P:oxidative RNA demethylation"/>
    <property type="evidence" value="ECO:0007669"/>
    <property type="project" value="TreeGrafter"/>
</dbReference>
<keyword evidence="4 6" id="KW-0408">Iron</keyword>
<sequence length="200" mass="22664">MKLLAGYLDHSAQETLLSEIREIVRQAPLFTPCMPRTGKPFSVRMSNCGPLGWVADKQGYRYQSTHPITDEPWPNIPDQLLKLWSDLTDFGGEPEACLINHYEPRAKMGLHVDEDEEEFMAPIFSLSLGDDARFRLGGMNRKDPTKSFILHSGDVLLLDGEDRKAYHGIDRIYAGTSTLLKAPGRINLTMRRVTSWNETE</sequence>
<evidence type="ECO:0000256" key="2">
    <source>
        <dbReference type="ARBA" id="ARBA00022964"/>
    </source>
</evidence>
<feature type="binding site" evidence="5">
    <location>
        <begin position="185"/>
        <end position="191"/>
    </location>
    <ligand>
        <name>2-oxoglutarate</name>
        <dbReference type="ChEBI" id="CHEBI:16810"/>
    </ligand>
</feature>
<evidence type="ECO:0000256" key="1">
    <source>
        <dbReference type="ARBA" id="ARBA00022723"/>
    </source>
</evidence>
<dbReference type="AlphaFoldDB" id="A0A285PF56"/>
<dbReference type="GO" id="GO:0032259">
    <property type="term" value="P:methylation"/>
    <property type="evidence" value="ECO:0007669"/>
    <property type="project" value="UniProtKB-KW"/>
</dbReference>
<feature type="binding site" evidence="5">
    <location>
        <position position="115"/>
    </location>
    <ligand>
        <name>substrate</name>
    </ligand>
</feature>
<feature type="binding site" evidence="6">
    <location>
        <position position="111"/>
    </location>
    <ligand>
        <name>Fe cation</name>
        <dbReference type="ChEBI" id="CHEBI:24875"/>
        <note>catalytic</note>
    </ligand>
</feature>
<evidence type="ECO:0000313" key="9">
    <source>
        <dbReference type="Proteomes" id="UP000219439"/>
    </source>
</evidence>
<dbReference type="Gene3D" id="2.60.120.590">
    <property type="entry name" value="Alpha-ketoglutarate-dependent dioxygenase AlkB-like"/>
    <property type="match status" value="1"/>
</dbReference>
<dbReference type="GO" id="GO:0035516">
    <property type="term" value="F:broad specificity oxidative DNA demethylase activity"/>
    <property type="evidence" value="ECO:0007669"/>
    <property type="project" value="TreeGrafter"/>
</dbReference>
<keyword evidence="9" id="KW-1185">Reference proteome</keyword>
<dbReference type="GO" id="GO:0035515">
    <property type="term" value="F:oxidative RNA demethylase activity"/>
    <property type="evidence" value="ECO:0007669"/>
    <property type="project" value="TreeGrafter"/>
</dbReference>
<dbReference type="PANTHER" id="PTHR16557">
    <property type="entry name" value="ALKYLATED DNA REPAIR PROTEIN ALKB-RELATED"/>
    <property type="match status" value="1"/>
</dbReference>
<reference evidence="8 9" key="1">
    <citation type="submission" date="2017-09" db="EMBL/GenBank/DDBJ databases">
        <authorList>
            <person name="Ehlers B."/>
            <person name="Leendertz F.H."/>
        </authorList>
    </citation>
    <scope>NUCLEOTIDE SEQUENCE [LARGE SCALE GENOMIC DNA]</scope>
    <source>
        <strain evidence="8 9">DSM 18289</strain>
    </source>
</reference>
<feature type="binding site" evidence="5">
    <location>
        <begin position="60"/>
        <end position="62"/>
    </location>
    <ligand>
        <name>substrate</name>
    </ligand>
</feature>
<accession>A0A285PF56</accession>
<dbReference type="EMBL" id="OBEL01000003">
    <property type="protein sequence ID" value="SNZ19933.1"/>
    <property type="molecule type" value="Genomic_DNA"/>
</dbReference>
<dbReference type="PANTHER" id="PTHR16557:SF2">
    <property type="entry name" value="NUCLEIC ACID DIOXYGENASE ALKBH1"/>
    <property type="match status" value="1"/>
</dbReference>
<dbReference type="InterPro" id="IPR037151">
    <property type="entry name" value="AlkB-like_sf"/>
</dbReference>
<keyword evidence="8" id="KW-0808">Transferase</keyword>
<feature type="binding site" evidence="5">
    <location>
        <position position="53"/>
    </location>
    <ligand>
        <name>substrate</name>
    </ligand>
</feature>
<keyword evidence="8" id="KW-0489">Methyltransferase</keyword>
<comment type="cofactor">
    <cofactor evidence="6">
        <name>Fe(2+)</name>
        <dbReference type="ChEBI" id="CHEBI:29033"/>
    </cofactor>
    <text evidence="6">Binds 1 Fe(2+) ion per subunit.</text>
</comment>
<feature type="domain" description="Fe2OG dioxygenase" evidence="7">
    <location>
        <begin position="93"/>
        <end position="194"/>
    </location>
</feature>
<dbReference type="InterPro" id="IPR004574">
    <property type="entry name" value="Alkb"/>
</dbReference>
<feature type="binding site" evidence="6">
    <location>
        <position position="113"/>
    </location>
    <ligand>
        <name>Fe cation</name>
        <dbReference type="ChEBI" id="CHEBI:24875"/>
        <note>catalytic</note>
    </ligand>
</feature>
<dbReference type="PROSITE" id="PS51471">
    <property type="entry name" value="FE2OG_OXY"/>
    <property type="match status" value="1"/>
</dbReference>
<name>A0A285PF56_9HYPH</name>
<dbReference type="GO" id="GO:0008168">
    <property type="term" value="F:methyltransferase activity"/>
    <property type="evidence" value="ECO:0007669"/>
    <property type="project" value="UniProtKB-KW"/>
</dbReference>
<dbReference type="Proteomes" id="UP000219439">
    <property type="component" value="Unassembled WGS sequence"/>
</dbReference>
<evidence type="ECO:0000256" key="3">
    <source>
        <dbReference type="ARBA" id="ARBA00023002"/>
    </source>
</evidence>
<dbReference type="Pfam" id="PF13532">
    <property type="entry name" value="2OG-FeII_Oxy_2"/>
    <property type="match status" value="1"/>
</dbReference>
<evidence type="ECO:0000256" key="6">
    <source>
        <dbReference type="PIRSR" id="PIRSR604574-2"/>
    </source>
</evidence>
<proteinExistence type="predicted"/>
<evidence type="ECO:0000313" key="8">
    <source>
        <dbReference type="EMBL" id="SNZ19933.1"/>
    </source>
</evidence>
<dbReference type="InterPro" id="IPR005123">
    <property type="entry name" value="Oxoglu/Fe-dep_dioxygenase_dom"/>
</dbReference>
<keyword evidence="2" id="KW-0223">Dioxygenase</keyword>
<dbReference type="InterPro" id="IPR027450">
    <property type="entry name" value="AlkB-like"/>
</dbReference>
<protein>
    <submittedName>
        <fullName evidence="8">Alkylated DNA repair protein (DNA oxidative demethylase)</fullName>
    </submittedName>
</protein>
<dbReference type="SUPFAM" id="SSF51197">
    <property type="entry name" value="Clavaminate synthase-like"/>
    <property type="match status" value="1"/>
</dbReference>
<dbReference type="GO" id="GO:0008198">
    <property type="term" value="F:ferrous iron binding"/>
    <property type="evidence" value="ECO:0007669"/>
    <property type="project" value="TreeGrafter"/>
</dbReference>
<keyword evidence="3" id="KW-0560">Oxidoreductase</keyword>
<keyword evidence="1 6" id="KW-0479">Metal-binding</keyword>
<dbReference type="RefSeq" id="WP_097154293.1">
    <property type="nucleotide sequence ID" value="NZ_OBEL01000003.1"/>
</dbReference>
<gene>
    <name evidence="8" type="ORF">SAMN06265368_3029</name>
</gene>
<feature type="binding site" evidence="5">
    <location>
        <begin position="100"/>
        <end position="102"/>
    </location>
    <ligand>
        <name>2-oxoglutarate</name>
        <dbReference type="ChEBI" id="CHEBI:16810"/>
    </ligand>
</feature>
<dbReference type="GO" id="GO:0005737">
    <property type="term" value="C:cytoplasm"/>
    <property type="evidence" value="ECO:0007669"/>
    <property type="project" value="TreeGrafter"/>
</dbReference>